<comment type="caution">
    <text evidence="1">The sequence shown here is derived from an EMBL/GenBank/DDBJ whole genome shotgun (WGS) entry which is preliminary data.</text>
</comment>
<evidence type="ECO:0000313" key="1">
    <source>
        <dbReference type="EMBL" id="TDV40968.1"/>
    </source>
</evidence>
<organism evidence="1 2">
    <name type="scientific">Actinophytocola oryzae</name>
    <dbReference type="NCBI Taxonomy" id="502181"/>
    <lineage>
        <taxon>Bacteria</taxon>
        <taxon>Bacillati</taxon>
        <taxon>Actinomycetota</taxon>
        <taxon>Actinomycetes</taxon>
        <taxon>Pseudonocardiales</taxon>
        <taxon>Pseudonocardiaceae</taxon>
    </lineage>
</organism>
<gene>
    <name evidence="1" type="ORF">CLV71_12134</name>
</gene>
<sequence>MLGTVRQEERGIVRTFDGIIELVAILESCLAHESPEKDS</sequence>
<accession>A0A4R7UW18</accession>
<reference evidence="1 2" key="1">
    <citation type="submission" date="2019-03" db="EMBL/GenBank/DDBJ databases">
        <title>Genomic Encyclopedia of Archaeal and Bacterial Type Strains, Phase II (KMG-II): from individual species to whole genera.</title>
        <authorList>
            <person name="Goeker M."/>
        </authorList>
    </citation>
    <scope>NUCLEOTIDE SEQUENCE [LARGE SCALE GENOMIC DNA]</scope>
    <source>
        <strain evidence="1 2">DSM 45499</strain>
    </source>
</reference>
<name>A0A4R7UW18_9PSEU</name>
<dbReference type="Proteomes" id="UP000294927">
    <property type="component" value="Unassembled WGS sequence"/>
</dbReference>
<protein>
    <submittedName>
        <fullName evidence="1">Uncharacterized protein</fullName>
    </submittedName>
</protein>
<proteinExistence type="predicted"/>
<dbReference type="AlphaFoldDB" id="A0A4R7UW18"/>
<evidence type="ECO:0000313" key="2">
    <source>
        <dbReference type="Proteomes" id="UP000294927"/>
    </source>
</evidence>
<keyword evidence="2" id="KW-1185">Reference proteome</keyword>
<dbReference type="EMBL" id="SOCP01000021">
    <property type="protein sequence ID" value="TDV40968.1"/>
    <property type="molecule type" value="Genomic_DNA"/>
</dbReference>